<dbReference type="SUPFAM" id="SSF53850">
    <property type="entry name" value="Periplasmic binding protein-like II"/>
    <property type="match status" value="1"/>
</dbReference>
<name>A0A402A0D2_9CHLR</name>
<dbReference type="PANTHER" id="PTHR30126:SF100">
    <property type="entry name" value="LYSR-FAMILY TRANSCRIPTIONAL REGULATOR"/>
    <property type="match status" value="1"/>
</dbReference>
<dbReference type="GO" id="GO:0003700">
    <property type="term" value="F:DNA-binding transcription factor activity"/>
    <property type="evidence" value="ECO:0007669"/>
    <property type="project" value="InterPro"/>
</dbReference>
<evidence type="ECO:0000259" key="5">
    <source>
        <dbReference type="PROSITE" id="PS50931"/>
    </source>
</evidence>
<accession>A0A402A0D2</accession>
<dbReference type="AlphaFoldDB" id="A0A402A0D2"/>
<dbReference type="InterPro" id="IPR000847">
    <property type="entry name" value="LysR_HTH_N"/>
</dbReference>
<comment type="caution">
    <text evidence="6">The sequence shown here is derived from an EMBL/GenBank/DDBJ whole genome shotgun (WGS) entry which is preliminary data.</text>
</comment>
<sequence length="299" mass="33498">MDLRQLTTFRELARTLHFHQAAERLGYVQSTVSAQIQGLEEDLGVRLFDRLGKQITLTNAGERLLPYAEQILKVAEEARTAVSGHEQYVGTLTIGATETLCTYRLPAVLRQFHFLYPQVRLLFFPSAFSALRRLAIDGQVDLAFLMEEPIASSVFHAQSFRPEPIHLLVSSDHPLAQRSTILPSDLEGETLLVTEAGCSYRTQFQHQLSKAGVQPTAMLEFESIEAIKQCALIGMGVAVLPAITVASELEQQKLVILPWSGEPICLMTQMIWHKQKWLSPAFQAFLAVTRQVLMKPLDQ</sequence>
<dbReference type="PRINTS" id="PR00039">
    <property type="entry name" value="HTHLYSR"/>
</dbReference>
<evidence type="ECO:0000256" key="1">
    <source>
        <dbReference type="ARBA" id="ARBA00009437"/>
    </source>
</evidence>
<dbReference type="EMBL" id="BIFR01000001">
    <property type="protein sequence ID" value="GCE12461.1"/>
    <property type="molecule type" value="Genomic_DNA"/>
</dbReference>
<evidence type="ECO:0000256" key="3">
    <source>
        <dbReference type="ARBA" id="ARBA00023125"/>
    </source>
</evidence>
<dbReference type="InterPro" id="IPR005119">
    <property type="entry name" value="LysR_subst-bd"/>
</dbReference>
<dbReference type="Proteomes" id="UP000287352">
    <property type="component" value="Unassembled WGS sequence"/>
</dbReference>
<dbReference type="PANTHER" id="PTHR30126">
    <property type="entry name" value="HTH-TYPE TRANSCRIPTIONAL REGULATOR"/>
    <property type="match status" value="1"/>
</dbReference>
<keyword evidence="2" id="KW-0805">Transcription regulation</keyword>
<evidence type="ECO:0000313" key="7">
    <source>
        <dbReference type="Proteomes" id="UP000287352"/>
    </source>
</evidence>
<organism evidence="6 7">
    <name type="scientific">Tengunoibacter tsumagoiensis</name>
    <dbReference type="NCBI Taxonomy" id="2014871"/>
    <lineage>
        <taxon>Bacteria</taxon>
        <taxon>Bacillati</taxon>
        <taxon>Chloroflexota</taxon>
        <taxon>Ktedonobacteria</taxon>
        <taxon>Ktedonobacterales</taxon>
        <taxon>Dictyobacteraceae</taxon>
        <taxon>Tengunoibacter</taxon>
    </lineage>
</organism>
<keyword evidence="4" id="KW-0804">Transcription</keyword>
<protein>
    <submittedName>
        <fullName evidence="6">LysR family transcriptional regulator</fullName>
    </submittedName>
</protein>
<dbReference type="OrthoDB" id="9803735at2"/>
<dbReference type="Pfam" id="PF00126">
    <property type="entry name" value="HTH_1"/>
    <property type="match status" value="1"/>
</dbReference>
<dbReference type="SUPFAM" id="SSF46785">
    <property type="entry name" value="Winged helix' DNA-binding domain"/>
    <property type="match status" value="1"/>
</dbReference>
<dbReference type="CDD" id="cd05466">
    <property type="entry name" value="PBP2_LTTR_substrate"/>
    <property type="match status" value="1"/>
</dbReference>
<dbReference type="Gene3D" id="3.40.190.290">
    <property type="match status" value="1"/>
</dbReference>
<evidence type="ECO:0000313" key="6">
    <source>
        <dbReference type="EMBL" id="GCE12461.1"/>
    </source>
</evidence>
<comment type="similarity">
    <text evidence="1">Belongs to the LysR transcriptional regulatory family.</text>
</comment>
<dbReference type="Gene3D" id="1.10.10.10">
    <property type="entry name" value="Winged helix-like DNA-binding domain superfamily/Winged helix DNA-binding domain"/>
    <property type="match status" value="1"/>
</dbReference>
<evidence type="ECO:0000256" key="2">
    <source>
        <dbReference type="ARBA" id="ARBA00023015"/>
    </source>
</evidence>
<gene>
    <name evidence="6" type="ORF">KTT_23200</name>
</gene>
<dbReference type="FunFam" id="1.10.10.10:FF:000001">
    <property type="entry name" value="LysR family transcriptional regulator"/>
    <property type="match status" value="1"/>
</dbReference>
<evidence type="ECO:0000256" key="4">
    <source>
        <dbReference type="ARBA" id="ARBA00023163"/>
    </source>
</evidence>
<proteinExistence type="inferred from homology"/>
<reference evidence="7" key="1">
    <citation type="submission" date="2018-12" db="EMBL/GenBank/DDBJ databases">
        <title>Tengunoibacter tsumagoiensis gen. nov., sp. nov., Dictyobacter kobayashii sp. nov., D. alpinus sp. nov., and D. joshuensis sp. nov. and description of Dictyobacteraceae fam. nov. within the order Ktedonobacterales isolated from Tengu-no-mugimeshi.</title>
        <authorList>
            <person name="Wang C.M."/>
            <person name="Zheng Y."/>
            <person name="Sakai Y."/>
            <person name="Toyoda A."/>
            <person name="Minakuchi Y."/>
            <person name="Abe K."/>
            <person name="Yokota A."/>
            <person name="Yabe S."/>
        </authorList>
    </citation>
    <scope>NUCLEOTIDE SEQUENCE [LARGE SCALE GENOMIC DNA]</scope>
    <source>
        <strain evidence="7">Uno3</strain>
    </source>
</reference>
<keyword evidence="3" id="KW-0238">DNA-binding</keyword>
<dbReference type="PROSITE" id="PS50931">
    <property type="entry name" value="HTH_LYSR"/>
    <property type="match status" value="1"/>
</dbReference>
<keyword evidence="7" id="KW-1185">Reference proteome</keyword>
<feature type="domain" description="HTH lysR-type" evidence="5">
    <location>
        <begin position="1"/>
        <end position="58"/>
    </location>
</feature>
<dbReference type="GO" id="GO:0000976">
    <property type="term" value="F:transcription cis-regulatory region binding"/>
    <property type="evidence" value="ECO:0007669"/>
    <property type="project" value="TreeGrafter"/>
</dbReference>
<dbReference type="InterPro" id="IPR036388">
    <property type="entry name" value="WH-like_DNA-bd_sf"/>
</dbReference>
<dbReference type="InterPro" id="IPR036390">
    <property type="entry name" value="WH_DNA-bd_sf"/>
</dbReference>
<dbReference type="Pfam" id="PF03466">
    <property type="entry name" value="LysR_substrate"/>
    <property type="match status" value="1"/>
</dbReference>
<dbReference type="RefSeq" id="WP_126580079.1">
    <property type="nucleotide sequence ID" value="NZ_BIFR01000001.1"/>
</dbReference>